<keyword evidence="2" id="KW-1185">Reference proteome</keyword>
<accession>A0A8S1JWG8</accession>
<comment type="caution">
    <text evidence="1">The sequence shown here is derived from an EMBL/GenBank/DDBJ whole genome shotgun (WGS) entry which is preliminary data.</text>
</comment>
<proteinExistence type="predicted"/>
<dbReference type="AlphaFoldDB" id="A0A8S1JWG8"/>
<reference evidence="1" key="1">
    <citation type="submission" date="2021-01" db="EMBL/GenBank/DDBJ databases">
        <authorList>
            <consortium name="Genoscope - CEA"/>
            <person name="William W."/>
        </authorList>
    </citation>
    <scope>NUCLEOTIDE SEQUENCE</scope>
</reference>
<dbReference type="EMBL" id="CAJJDM010000004">
    <property type="protein sequence ID" value="CAD8044880.1"/>
    <property type="molecule type" value="Genomic_DNA"/>
</dbReference>
<evidence type="ECO:0000313" key="1">
    <source>
        <dbReference type="EMBL" id="CAD8044880.1"/>
    </source>
</evidence>
<organism evidence="1 2">
    <name type="scientific">Paramecium primaurelia</name>
    <dbReference type="NCBI Taxonomy" id="5886"/>
    <lineage>
        <taxon>Eukaryota</taxon>
        <taxon>Sar</taxon>
        <taxon>Alveolata</taxon>
        <taxon>Ciliophora</taxon>
        <taxon>Intramacronucleata</taxon>
        <taxon>Oligohymenophorea</taxon>
        <taxon>Peniculida</taxon>
        <taxon>Parameciidae</taxon>
        <taxon>Paramecium</taxon>
    </lineage>
</organism>
<sequence>MSNQERIIIKPLQRKTKKSPQENKKEINVDEDNYGLSYFENDQEEFQTLSEEFFGKCILLDNKDDDEIQKRNKVKDNEFCQLNQIIQKNTYPIEIKNQEKQQSFKNDENFESLETRSIISDSEYFHQEDFLMIQTSEINYLQNLNYIQESVGLNKKQYNFSKQKLNNITNVHLPLKIQKKNILKINKKA</sequence>
<protein>
    <submittedName>
        <fullName evidence="1">Uncharacterized protein</fullName>
    </submittedName>
</protein>
<dbReference type="Proteomes" id="UP000688137">
    <property type="component" value="Unassembled WGS sequence"/>
</dbReference>
<evidence type="ECO:0000313" key="2">
    <source>
        <dbReference type="Proteomes" id="UP000688137"/>
    </source>
</evidence>
<name>A0A8S1JWG8_PARPR</name>
<dbReference type="OMA" id="ENDDNYG"/>
<gene>
    <name evidence="1" type="ORF">PPRIM_AZ9-3.1.T0080449</name>
</gene>